<dbReference type="Proteomes" id="UP000552954">
    <property type="component" value="Unassembled WGS sequence"/>
</dbReference>
<name>A0A849K960_9BURK</name>
<evidence type="ECO:0000313" key="2">
    <source>
        <dbReference type="EMBL" id="NNU42026.1"/>
    </source>
</evidence>
<dbReference type="Pfam" id="PF17263">
    <property type="entry name" value="DUF5329"/>
    <property type="match status" value="1"/>
</dbReference>
<dbReference type="InterPro" id="IPR035242">
    <property type="entry name" value="DUF5329"/>
</dbReference>
<evidence type="ECO:0000313" key="3">
    <source>
        <dbReference type="Proteomes" id="UP000552954"/>
    </source>
</evidence>
<organism evidence="2 3">
    <name type="scientific">Ramlibacter montanisoli</name>
    <dbReference type="NCBI Taxonomy" id="2732512"/>
    <lineage>
        <taxon>Bacteria</taxon>
        <taxon>Pseudomonadati</taxon>
        <taxon>Pseudomonadota</taxon>
        <taxon>Betaproteobacteria</taxon>
        <taxon>Burkholderiales</taxon>
        <taxon>Comamonadaceae</taxon>
        <taxon>Ramlibacter</taxon>
    </lineage>
</organism>
<accession>A0A849K960</accession>
<reference evidence="2 3" key="2">
    <citation type="submission" date="2020-06" db="EMBL/GenBank/DDBJ databases">
        <title>Ramlibacter rhizophilus sp. nov., isolated from rhizosphere soil of national flower Mugunghwa from South Korea.</title>
        <authorList>
            <person name="Zheng-Fei Y."/>
            <person name="Huan T."/>
        </authorList>
    </citation>
    <scope>NUCLEOTIDE SEQUENCE [LARGE SCALE GENOMIC DNA]</scope>
    <source>
        <strain evidence="2 3">B156</strain>
    </source>
</reference>
<evidence type="ECO:0000256" key="1">
    <source>
        <dbReference type="SAM" id="MobiDB-lite"/>
    </source>
</evidence>
<dbReference type="RefSeq" id="WP_171556433.1">
    <property type="nucleotide sequence ID" value="NZ_JABFCS010000001.1"/>
</dbReference>
<comment type="caution">
    <text evidence="2">The sequence shown here is derived from an EMBL/GenBank/DDBJ whole genome shotgun (WGS) entry which is preliminary data.</text>
</comment>
<feature type="region of interest" description="Disordered" evidence="1">
    <location>
        <begin position="128"/>
        <end position="149"/>
    </location>
</feature>
<proteinExistence type="predicted"/>
<gene>
    <name evidence="2" type="ORF">HK415_00910</name>
</gene>
<dbReference type="AlphaFoldDB" id="A0A849K960"/>
<reference evidence="2 3" key="1">
    <citation type="submission" date="2020-05" db="EMBL/GenBank/DDBJ databases">
        <authorList>
            <person name="Khan S.A."/>
            <person name="Jeon C.O."/>
            <person name="Chun B.H."/>
        </authorList>
    </citation>
    <scope>NUCLEOTIDE SEQUENCE [LARGE SCALE GENOMIC DNA]</scope>
    <source>
        <strain evidence="2 3">B156</strain>
    </source>
</reference>
<sequence>MNAASARHCDHAWPGRAVAVLCWLLLVLPASARANPGEVEALLRRLAESGCEFRRHGEWHDAGRASEHLRMKHRHILRSRPALTTEEFITLGASASSTTGQPYKVRCKGTPEQTGAAWMTGQLAAVRAAGLPERASPAPPADRPSQPSR</sequence>
<protein>
    <submittedName>
        <fullName evidence="2">DUF5329 family protein</fullName>
    </submittedName>
</protein>
<dbReference type="EMBL" id="JABFCS010000001">
    <property type="protein sequence ID" value="NNU42026.1"/>
    <property type="molecule type" value="Genomic_DNA"/>
</dbReference>
<keyword evidence="3" id="KW-1185">Reference proteome</keyword>